<feature type="non-terminal residue" evidence="1">
    <location>
        <position position="68"/>
    </location>
</feature>
<feature type="non-terminal residue" evidence="1">
    <location>
        <position position="1"/>
    </location>
</feature>
<accession>A0AAV5TY86</accession>
<organism evidence="1 2">
    <name type="scientific">Pristionchus entomophagus</name>
    <dbReference type="NCBI Taxonomy" id="358040"/>
    <lineage>
        <taxon>Eukaryota</taxon>
        <taxon>Metazoa</taxon>
        <taxon>Ecdysozoa</taxon>
        <taxon>Nematoda</taxon>
        <taxon>Chromadorea</taxon>
        <taxon>Rhabditida</taxon>
        <taxon>Rhabditina</taxon>
        <taxon>Diplogasteromorpha</taxon>
        <taxon>Diplogasteroidea</taxon>
        <taxon>Neodiplogasteridae</taxon>
        <taxon>Pristionchus</taxon>
    </lineage>
</organism>
<keyword evidence="2" id="KW-1185">Reference proteome</keyword>
<dbReference type="AlphaFoldDB" id="A0AAV5TY86"/>
<dbReference type="Proteomes" id="UP001432027">
    <property type="component" value="Unassembled WGS sequence"/>
</dbReference>
<gene>
    <name evidence="1" type="ORF">PENTCL1PPCAC_21396</name>
</gene>
<sequence>CSNDGAFRKEASRAMDPKYKSNLSNGRRVIKRLAMRHEEFLAVFGIMFWTTEGLDVSEAATLTSEMCR</sequence>
<dbReference type="EMBL" id="BTSX01000005">
    <property type="protein sequence ID" value="GMS99221.1"/>
    <property type="molecule type" value="Genomic_DNA"/>
</dbReference>
<evidence type="ECO:0000313" key="2">
    <source>
        <dbReference type="Proteomes" id="UP001432027"/>
    </source>
</evidence>
<name>A0AAV5TY86_9BILA</name>
<proteinExistence type="predicted"/>
<protein>
    <submittedName>
        <fullName evidence="1">Uncharacterized protein</fullName>
    </submittedName>
</protein>
<reference evidence="1" key="1">
    <citation type="submission" date="2023-10" db="EMBL/GenBank/DDBJ databases">
        <title>Genome assembly of Pristionchus species.</title>
        <authorList>
            <person name="Yoshida K."/>
            <person name="Sommer R.J."/>
        </authorList>
    </citation>
    <scope>NUCLEOTIDE SEQUENCE</scope>
    <source>
        <strain evidence="1">RS0144</strain>
    </source>
</reference>
<evidence type="ECO:0000313" key="1">
    <source>
        <dbReference type="EMBL" id="GMS99221.1"/>
    </source>
</evidence>
<comment type="caution">
    <text evidence="1">The sequence shown here is derived from an EMBL/GenBank/DDBJ whole genome shotgun (WGS) entry which is preliminary data.</text>
</comment>